<dbReference type="InterPro" id="IPR027417">
    <property type="entry name" value="P-loop_NTPase"/>
</dbReference>
<dbReference type="EMBL" id="AP028955">
    <property type="protein sequence ID" value="BET37876.1"/>
    <property type="molecule type" value="Genomic_DNA"/>
</dbReference>
<dbReference type="PANTHER" id="PTHR38467">
    <property type="match status" value="1"/>
</dbReference>
<dbReference type="Gene3D" id="3.40.50.300">
    <property type="entry name" value="P-loop containing nucleotide triphosphate hydrolases"/>
    <property type="match status" value="1"/>
</dbReference>
<gene>
    <name evidence="3" type="ORF">SAP269_04650</name>
</gene>
<reference evidence="4" key="1">
    <citation type="journal article" date="2024" name="FEMS Microbiol. Lett.">
        <title>Genomic insights into Spiroplasma endosymbionts that induce male-killing and protective phenotypes in the pea aphid.</title>
        <authorList>
            <person name="Arai H."/>
            <person name="Legeai F."/>
            <person name="Kageyama D."/>
            <person name="Sugio A."/>
            <person name="Simon J.C."/>
        </authorList>
    </citation>
    <scope>NUCLEOTIDE SEQUENCE [LARGE SCALE GENOMIC DNA]</scope>
    <source>
        <strain evidence="4">sAp269</strain>
    </source>
</reference>
<feature type="domain" description="TraG P-loop" evidence="2">
    <location>
        <begin position="501"/>
        <end position="823"/>
    </location>
</feature>
<protein>
    <submittedName>
        <fullName evidence="3">DUF853 family protein</fullName>
    </submittedName>
</protein>
<sequence length="895" mass="103226">MKFLIPKTIKFVKLQIWRSVGLIDLLIILMVVGFASIIILLLQIDIIFKILAVILVGCATIPLTFYWQPRKKGWEIILLWFKFHSKNRYYNFEKNSQILVPFKKIISKNVMQLNVKNTNYTRALLLEGFNITLLSNEEASNKIKDLAAAFKIINISMSLIKIDMPLDITAQTNFYKEQLEKIDLENISEKAKLARKFQMISAINANNEIQNQNEMTQPFFYLFFYSSNQEKLKEEVNAFKNYISRSGVKTIDINCFEMMVVYSKLINSNENASLEEMFTTKKEEIVKSKDLTNDLAIKELLVHKNNLEFANCFQTVYNIYDYPFEVSAVWLANLVNIPNTSLIFTFNSISEESAKKQLNKAMQNLATLNFMTKSLSERRDYHYHYQSLNELLDQIAGGGEKIFNTNMYLLINGADCKQLKQNISTAEYEIKNNNMKFDKLYYRQLEAFLSVMPDSADWFKETGHEMPCLTIGASFPFLNQELNDKQGLFLGFNESGNKVFFDQRTKSSTRKNHNQLIIGTSGSGKSYTSKKEVNYQIMIGHKVIVIDPEREYRDLCNYHDGSWIDVGDGYSGNINPFQITLALSDDNTNDNNTRDILAPHMQFLEQFLNIATGGLTRNESSLLMIYVNLMYEKFGITSRTKIHLLKPNQFPIFQDLYDIIESDMVKEEEIRSKNELKNLLIILSRFATAGTDANLWNAHTNINSSSILQVYDLYTLTQSGNKRLVNAQMFLILKYIENEVRKNKNDNEINNKQQWISITIDEAHLLIDKEFPAALLFMYQIVKRIRKYTGMINIITQNINDFLGSEEIKKYTTAIINSSQYLKVLNLQPHDLAALNELYSSYGGISANETDFIARAKVGECLFAISSLYRMCLNINVSDAETQAIKNIKNKEIEN</sequence>
<dbReference type="NCBIfam" id="NF045975">
    <property type="entry name" value="VirB4_plasma"/>
    <property type="match status" value="1"/>
</dbReference>
<dbReference type="PANTHER" id="PTHR38467:SF1">
    <property type="entry name" value="CONJUGATIVE TRANSFER: ASSEMBLY"/>
    <property type="match status" value="1"/>
</dbReference>
<evidence type="ECO:0000313" key="3">
    <source>
        <dbReference type="EMBL" id="BET37876.1"/>
    </source>
</evidence>
<keyword evidence="1" id="KW-0812">Transmembrane</keyword>
<name>A0ABM8JKV3_9MOLU</name>
<evidence type="ECO:0000313" key="4">
    <source>
        <dbReference type="Proteomes" id="UP001473424"/>
    </source>
</evidence>
<proteinExistence type="predicted"/>
<evidence type="ECO:0000256" key="1">
    <source>
        <dbReference type="SAM" id="Phobius"/>
    </source>
</evidence>
<evidence type="ECO:0000259" key="2">
    <source>
        <dbReference type="Pfam" id="PF19044"/>
    </source>
</evidence>
<keyword evidence="1" id="KW-1133">Transmembrane helix</keyword>
<organism evidence="3 4">
    <name type="scientific">Spiroplasma ixodetis</name>
    <dbReference type="NCBI Taxonomy" id="2141"/>
    <lineage>
        <taxon>Bacteria</taxon>
        <taxon>Bacillati</taxon>
        <taxon>Mycoplasmatota</taxon>
        <taxon>Mollicutes</taxon>
        <taxon>Entomoplasmatales</taxon>
        <taxon>Spiroplasmataceae</taxon>
        <taxon>Spiroplasma</taxon>
    </lineage>
</organism>
<accession>A0ABM8JKV3</accession>
<feature type="transmembrane region" description="Helical" evidence="1">
    <location>
        <begin position="46"/>
        <end position="67"/>
    </location>
</feature>
<dbReference type="SUPFAM" id="SSF52540">
    <property type="entry name" value="P-loop containing nucleoside triphosphate hydrolases"/>
    <property type="match status" value="1"/>
</dbReference>
<dbReference type="Gene3D" id="1.10.8.730">
    <property type="match status" value="1"/>
</dbReference>
<dbReference type="InterPro" id="IPR053155">
    <property type="entry name" value="F-pilin_assembly_TraC"/>
</dbReference>
<dbReference type="Proteomes" id="UP001473424">
    <property type="component" value="Chromosome"/>
</dbReference>
<dbReference type="InterPro" id="IPR043964">
    <property type="entry name" value="P-loop_TraG"/>
</dbReference>
<dbReference type="Pfam" id="PF19044">
    <property type="entry name" value="P-loop_TraG"/>
    <property type="match status" value="1"/>
</dbReference>
<keyword evidence="4" id="KW-1185">Reference proteome</keyword>
<feature type="transmembrane region" description="Helical" evidence="1">
    <location>
        <begin position="21"/>
        <end position="40"/>
    </location>
</feature>
<keyword evidence="1" id="KW-0472">Membrane</keyword>